<dbReference type="Pfam" id="PF02594">
    <property type="entry name" value="DUF167"/>
    <property type="match status" value="1"/>
</dbReference>
<evidence type="ECO:0000256" key="1">
    <source>
        <dbReference type="ARBA" id="ARBA00010364"/>
    </source>
</evidence>
<evidence type="ECO:0000313" key="3">
    <source>
        <dbReference type="EMBL" id="SFM63396.1"/>
    </source>
</evidence>
<gene>
    <name evidence="3" type="ORF">SAMN05660836_00944</name>
</gene>
<comment type="similarity">
    <text evidence="1 2">Belongs to the UPF0235 family.</text>
</comment>
<evidence type="ECO:0000256" key="2">
    <source>
        <dbReference type="HAMAP-Rule" id="MF_00634"/>
    </source>
</evidence>
<dbReference type="InterPro" id="IPR036591">
    <property type="entry name" value="YggU-like_sf"/>
</dbReference>
<evidence type="ECO:0000313" key="4">
    <source>
        <dbReference type="Proteomes" id="UP000199611"/>
    </source>
</evidence>
<dbReference type="EMBL" id="FOUU01000002">
    <property type="protein sequence ID" value="SFM63396.1"/>
    <property type="molecule type" value="Genomic_DNA"/>
</dbReference>
<dbReference type="PANTHER" id="PTHR13420:SF7">
    <property type="entry name" value="UPF0235 PROTEIN C15ORF40"/>
    <property type="match status" value="1"/>
</dbReference>
<dbReference type="STRING" id="39841.SAMN05660836_00944"/>
<dbReference type="NCBIfam" id="TIGR00251">
    <property type="entry name" value="DUF167 family protein"/>
    <property type="match status" value="1"/>
</dbReference>
<dbReference type="InterPro" id="IPR003746">
    <property type="entry name" value="DUF167"/>
</dbReference>
<accession>A0A1I4SFY9</accession>
<dbReference type="SMART" id="SM01152">
    <property type="entry name" value="DUF167"/>
    <property type="match status" value="1"/>
</dbReference>
<organism evidence="3 4">
    <name type="scientific">Thermodesulforhabdus norvegica</name>
    <dbReference type="NCBI Taxonomy" id="39841"/>
    <lineage>
        <taxon>Bacteria</taxon>
        <taxon>Pseudomonadati</taxon>
        <taxon>Thermodesulfobacteriota</taxon>
        <taxon>Syntrophobacteria</taxon>
        <taxon>Syntrophobacterales</taxon>
        <taxon>Thermodesulforhabdaceae</taxon>
        <taxon>Thermodesulforhabdus</taxon>
    </lineage>
</organism>
<dbReference type="Proteomes" id="UP000199611">
    <property type="component" value="Unassembled WGS sequence"/>
</dbReference>
<dbReference type="PANTHER" id="PTHR13420">
    <property type="entry name" value="UPF0235 PROTEIN C15ORF40"/>
    <property type="match status" value="1"/>
</dbReference>
<dbReference type="AlphaFoldDB" id="A0A1I4SFY9"/>
<sequence>MEMRVEVPSYVTLQNDSIIVDVTVQPKASRDEIAGVHNNRLKVRVTAPPVEGAANRSCIELMASYLGIPKRDVSIVSGASGRNKRIRIRTSNPDALISKLPRK</sequence>
<dbReference type="HAMAP" id="MF_00634">
    <property type="entry name" value="UPF0235"/>
    <property type="match status" value="1"/>
</dbReference>
<proteinExistence type="inferred from homology"/>
<reference evidence="3 4" key="1">
    <citation type="submission" date="2016-10" db="EMBL/GenBank/DDBJ databases">
        <authorList>
            <person name="de Groot N.N."/>
        </authorList>
    </citation>
    <scope>NUCLEOTIDE SEQUENCE [LARGE SCALE GENOMIC DNA]</scope>
    <source>
        <strain evidence="3 4">DSM 9990</strain>
    </source>
</reference>
<protein>
    <recommendedName>
        <fullName evidence="2">UPF0235 protein SAMN05660836_00944</fullName>
    </recommendedName>
</protein>
<dbReference type="Gene3D" id="3.30.1200.10">
    <property type="entry name" value="YggU-like"/>
    <property type="match status" value="1"/>
</dbReference>
<dbReference type="SUPFAM" id="SSF69786">
    <property type="entry name" value="YggU-like"/>
    <property type="match status" value="1"/>
</dbReference>
<name>A0A1I4SFY9_9BACT</name>
<dbReference type="GO" id="GO:0005737">
    <property type="term" value="C:cytoplasm"/>
    <property type="evidence" value="ECO:0007669"/>
    <property type="project" value="TreeGrafter"/>
</dbReference>
<keyword evidence="4" id="KW-1185">Reference proteome</keyword>